<dbReference type="Proteomes" id="UP000054350">
    <property type="component" value="Unassembled WGS sequence"/>
</dbReference>
<evidence type="ECO:0000256" key="6">
    <source>
        <dbReference type="ARBA" id="ARBA00015551"/>
    </source>
</evidence>
<evidence type="ECO:0000256" key="7">
    <source>
        <dbReference type="ARBA" id="ARBA00022679"/>
    </source>
</evidence>
<evidence type="ECO:0000256" key="20">
    <source>
        <dbReference type="SAM" id="MobiDB-lite"/>
    </source>
</evidence>
<feature type="region of interest" description="Disordered" evidence="20">
    <location>
        <begin position="116"/>
        <end position="213"/>
    </location>
</feature>
<dbReference type="OMA" id="AKSEYEP"/>
<dbReference type="SMART" id="SM00184">
    <property type="entry name" value="RING"/>
    <property type="match status" value="1"/>
</dbReference>
<organism evidence="23 24">
    <name type="scientific">Allomyces macrogynus (strain ATCC 38327)</name>
    <name type="common">Allomyces javanicus var. macrogynus</name>
    <dbReference type="NCBI Taxonomy" id="578462"/>
    <lineage>
        <taxon>Eukaryota</taxon>
        <taxon>Fungi</taxon>
        <taxon>Fungi incertae sedis</taxon>
        <taxon>Blastocladiomycota</taxon>
        <taxon>Blastocladiomycetes</taxon>
        <taxon>Blastocladiales</taxon>
        <taxon>Blastocladiaceae</taxon>
        <taxon>Allomyces</taxon>
    </lineage>
</organism>
<reference evidence="23 24" key="1">
    <citation type="submission" date="2009-11" db="EMBL/GenBank/DDBJ databases">
        <title>Annotation of Allomyces macrogynus ATCC 38327.</title>
        <authorList>
            <consortium name="The Broad Institute Genome Sequencing Platform"/>
            <person name="Russ C."/>
            <person name="Cuomo C."/>
            <person name="Burger G."/>
            <person name="Gray M.W."/>
            <person name="Holland P.W.H."/>
            <person name="King N."/>
            <person name="Lang F.B.F."/>
            <person name="Roger A.J."/>
            <person name="Ruiz-Trillo I."/>
            <person name="Young S.K."/>
            <person name="Zeng Q."/>
            <person name="Gargeya S."/>
            <person name="Fitzgerald M."/>
            <person name="Haas B."/>
            <person name="Abouelleil A."/>
            <person name="Alvarado L."/>
            <person name="Arachchi H.M."/>
            <person name="Berlin A."/>
            <person name="Chapman S.B."/>
            <person name="Gearin G."/>
            <person name="Goldberg J."/>
            <person name="Griggs A."/>
            <person name="Gujja S."/>
            <person name="Hansen M."/>
            <person name="Heiman D."/>
            <person name="Howarth C."/>
            <person name="Larimer J."/>
            <person name="Lui A."/>
            <person name="MacDonald P.J.P."/>
            <person name="McCowen C."/>
            <person name="Montmayeur A."/>
            <person name="Murphy C."/>
            <person name="Neiman D."/>
            <person name="Pearson M."/>
            <person name="Priest M."/>
            <person name="Roberts A."/>
            <person name="Saif S."/>
            <person name="Shea T."/>
            <person name="Sisk P."/>
            <person name="Stolte C."/>
            <person name="Sykes S."/>
            <person name="Wortman J."/>
            <person name="Nusbaum C."/>
            <person name="Birren B."/>
        </authorList>
    </citation>
    <scope>NUCLEOTIDE SEQUENCE [LARGE SCALE GENOMIC DNA]</scope>
    <source>
        <strain evidence="23 24">ATCC 38327</strain>
    </source>
</reference>
<dbReference type="VEuPathDB" id="FungiDB:AMAG_03386"/>
<dbReference type="GO" id="GO:0097505">
    <property type="term" value="C:Rad6-Rad18 complex"/>
    <property type="evidence" value="ECO:0007669"/>
    <property type="project" value="TreeGrafter"/>
</dbReference>
<feature type="domain" description="RING-type" evidence="21">
    <location>
        <begin position="42"/>
        <end position="82"/>
    </location>
</feature>
<evidence type="ECO:0000256" key="14">
    <source>
        <dbReference type="ARBA" id="ARBA00023204"/>
    </source>
</evidence>
<comment type="similarity">
    <text evidence="4">Belongs to the RAD18 family.</text>
</comment>
<dbReference type="InterPro" id="IPR003034">
    <property type="entry name" value="SAP_dom"/>
</dbReference>
<dbReference type="Pfam" id="PF13923">
    <property type="entry name" value="zf-C3HC4_2"/>
    <property type="match status" value="1"/>
</dbReference>
<gene>
    <name evidence="23" type="ORF">AMAG_03386</name>
</gene>
<dbReference type="InterPro" id="IPR001841">
    <property type="entry name" value="Znf_RING"/>
</dbReference>
<keyword evidence="8" id="KW-0479">Metal-binding</keyword>
<dbReference type="GO" id="GO:0003697">
    <property type="term" value="F:single-stranded DNA binding"/>
    <property type="evidence" value="ECO:0007669"/>
    <property type="project" value="InterPro"/>
</dbReference>
<dbReference type="FunFam" id="3.30.40.10:FF:000172">
    <property type="entry name" value="E3 ubiquitin-protein ligase RAD18"/>
    <property type="match status" value="1"/>
</dbReference>
<dbReference type="PANTHER" id="PTHR14134">
    <property type="entry name" value="E3 UBIQUITIN-PROTEIN LIGASE RAD18"/>
    <property type="match status" value="1"/>
</dbReference>
<feature type="compositionally biased region" description="Acidic residues" evidence="20">
    <location>
        <begin position="407"/>
        <end position="418"/>
    </location>
</feature>
<dbReference type="InterPro" id="IPR039577">
    <property type="entry name" value="Rad18"/>
</dbReference>
<keyword evidence="12" id="KW-0862">Zinc</keyword>
<evidence type="ECO:0000256" key="13">
    <source>
        <dbReference type="ARBA" id="ARBA00023125"/>
    </source>
</evidence>
<feature type="domain" description="SAP" evidence="22">
    <location>
        <begin position="267"/>
        <end position="301"/>
    </location>
</feature>
<dbReference type="eggNOG" id="KOG0287">
    <property type="taxonomic scope" value="Eukaryota"/>
</dbReference>
<evidence type="ECO:0000256" key="16">
    <source>
        <dbReference type="ARBA" id="ARBA00031783"/>
    </source>
</evidence>
<evidence type="ECO:0000313" key="23">
    <source>
        <dbReference type="EMBL" id="KNE59036.1"/>
    </source>
</evidence>
<comment type="subcellular location">
    <subcellularLocation>
        <location evidence="2">Nucleus</location>
    </subcellularLocation>
</comment>
<sequence length="430" mass="46416">MASPFLRLASSSAAMSTSTIDDPSDWPPEYRDLATFDQALRCPMCGDLFTTAMMVIKCGHNFCSLCIRHRISASDTSCPVCREDVKEADLRPNRIVDDLVAAFSGCRSKILAVARQDPSMTRAQRASSEPADAPSPRSPRVDSAPPSNAPTRSLRKRSRRTPVIALDGADDDDEAPANQGDDDDDDAFEPPPDHDNDPDFHPTSSSARSTEPCPVCHRRIHKDKLAHHVNACLDGTASPPPRTAPAPPPAKRARPAEPMSRLPRVHYHTLKDTKVRALLQDAGLPTRGPRDKLIARHKAWVLLYNANVDADPARRRSLADLRRQLNSEERARDAHAQDTAGMAGMSLQMHVQKYADQFEELVEAARKSRDAARAVGNVGDDGDDAAAGGEGVPAGGEGAAGPGGENGPEEESSMDVDEPAPANMLDTRLD</sequence>
<dbReference type="STRING" id="578462.A0A0L0S9C1"/>
<name>A0A0L0S9C1_ALLM3</name>
<feature type="compositionally biased region" description="Basic and acidic residues" evidence="20">
    <location>
        <begin position="191"/>
        <end position="200"/>
    </location>
</feature>
<dbReference type="PROSITE" id="PS50089">
    <property type="entry name" value="ZF_RING_2"/>
    <property type="match status" value="1"/>
</dbReference>
<dbReference type="GO" id="GO:0006281">
    <property type="term" value="P:DNA repair"/>
    <property type="evidence" value="ECO:0007669"/>
    <property type="project" value="UniProtKB-KW"/>
</dbReference>
<evidence type="ECO:0000256" key="19">
    <source>
        <dbReference type="PROSITE-ProRule" id="PRU00175"/>
    </source>
</evidence>
<evidence type="ECO:0000256" key="9">
    <source>
        <dbReference type="ARBA" id="ARBA00022763"/>
    </source>
</evidence>
<dbReference type="PROSITE" id="PS50800">
    <property type="entry name" value="SAP"/>
    <property type="match status" value="1"/>
</dbReference>
<feature type="compositionally biased region" description="Gly residues" evidence="20">
    <location>
        <begin position="388"/>
        <end position="406"/>
    </location>
</feature>
<evidence type="ECO:0000256" key="4">
    <source>
        <dbReference type="ARBA" id="ARBA00009506"/>
    </source>
</evidence>
<evidence type="ECO:0000256" key="15">
    <source>
        <dbReference type="ARBA" id="ARBA00023242"/>
    </source>
</evidence>
<feature type="compositionally biased region" description="Pro residues" evidence="20">
    <location>
        <begin position="238"/>
        <end position="250"/>
    </location>
</feature>
<dbReference type="GO" id="GO:0006301">
    <property type="term" value="P:DNA damage tolerance"/>
    <property type="evidence" value="ECO:0007669"/>
    <property type="project" value="InterPro"/>
</dbReference>
<evidence type="ECO:0000259" key="21">
    <source>
        <dbReference type="PROSITE" id="PS50089"/>
    </source>
</evidence>
<comment type="pathway">
    <text evidence="3">Protein modification; protein ubiquitination.</text>
</comment>
<dbReference type="Gene3D" id="3.30.40.10">
    <property type="entry name" value="Zinc/RING finger domain, C3HC4 (zinc finger)"/>
    <property type="match status" value="1"/>
</dbReference>
<evidence type="ECO:0000256" key="12">
    <source>
        <dbReference type="ARBA" id="ARBA00022833"/>
    </source>
</evidence>
<evidence type="ECO:0000256" key="2">
    <source>
        <dbReference type="ARBA" id="ARBA00004123"/>
    </source>
</evidence>
<evidence type="ECO:0000256" key="5">
    <source>
        <dbReference type="ARBA" id="ARBA00012483"/>
    </source>
</evidence>
<evidence type="ECO:0000256" key="18">
    <source>
        <dbReference type="ARBA" id="ARBA00082369"/>
    </source>
</evidence>
<accession>A0A0L0S9C1</accession>
<dbReference type="PANTHER" id="PTHR14134:SF2">
    <property type="entry name" value="E3 UBIQUITIN-PROTEIN LIGASE RAD18"/>
    <property type="match status" value="1"/>
</dbReference>
<evidence type="ECO:0000256" key="11">
    <source>
        <dbReference type="ARBA" id="ARBA00022786"/>
    </source>
</evidence>
<keyword evidence="9" id="KW-0227">DNA damage</keyword>
<evidence type="ECO:0000259" key="22">
    <source>
        <dbReference type="PROSITE" id="PS50800"/>
    </source>
</evidence>
<dbReference type="AlphaFoldDB" id="A0A0L0S9C1"/>
<dbReference type="GO" id="GO:0006513">
    <property type="term" value="P:protein monoubiquitination"/>
    <property type="evidence" value="ECO:0007669"/>
    <property type="project" value="InterPro"/>
</dbReference>
<reference evidence="24" key="2">
    <citation type="submission" date="2009-11" db="EMBL/GenBank/DDBJ databases">
        <title>The Genome Sequence of Allomyces macrogynus strain ATCC 38327.</title>
        <authorList>
            <consortium name="The Broad Institute Genome Sequencing Platform"/>
            <person name="Russ C."/>
            <person name="Cuomo C."/>
            <person name="Shea T."/>
            <person name="Young S.K."/>
            <person name="Zeng Q."/>
            <person name="Koehrsen M."/>
            <person name="Haas B."/>
            <person name="Borodovsky M."/>
            <person name="Guigo R."/>
            <person name="Alvarado L."/>
            <person name="Berlin A."/>
            <person name="Borenstein D."/>
            <person name="Chen Z."/>
            <person name="Engels R."/>
            <person name="Freedman E."/>
            <person name="Gellesch M."/>
            <person name="Goldberg J."/>
            <person name="Griggs A."/>
            <person name="Gujja S."/>
            <person name="Heiman D."/>
            <person name="Hepburn T."/>
            <person name="Howarth C."/>
            <person name="Jen D."/>
            <person name="Larson L."/>
            <person name="Lewis B."/>
            <person name="Mehta T."/>
            <person name="Park D."/>
            <person name="Pearson M."/>
            <person name="Roberts A."/>
            <person name="Saif S."/>
            <person name="Shenoy N."/>
            <person name="Sisk P."/>
            <person name="Stolte C."/>
            <person name="Sykes S."/>
            <person name="Walk T."/>
            <person name="White J."/>
            <person name="Yandava C."/>
            <person name="Burger G."/>
            <person name="Gray M.W."/>
            <person name="Holland P.W.H."/>
            <person name="King N."/>
            <person name="Lang F.B.F."/>
            <person name="Roger A.J."/>
            <person name="Ruiz-Trillo I."/>
            <person name="Lander E."/>
            <person name="Nusbaum C."/>
        </authorList>
    </citation>
    <scope>NUCLEOTIDE SEQUENCE [LARGE SCALE GENOMIC DNA]</scope>
    <source>
        <strain evidence="24">ATCC 38327</strain>
    </source>
</reference>
<dbReference type="SMART" id="SM00513">
    <property type="entry name" value="SAP"/>
    <property type="match status" value="1"/>
</dbReference>
<dbReference type="GO" id="GO:0008270">
    <property type="term" value="F:zinc ion binding"/>
    <property type="evidence" value="ECO:0007669"/>
    <property type="project" value="UniProtKB-KW"/>
</dbReference>
<feature type="compositionally biased region" description="Acidic residues" evidence="20">
    <location>
        <begin position="168"/>
        <end position="188"/>
    </location>
</feature>
<evidence type="ECO:0000313" key="24">
    <source>
        <dbReference type="Proteomes" id="UP000054350"/>
    </source>
</evidence>
<dbReference type="SUPFAM" id="SSF57850">
    <property type="entry name" value="RING/U-box"/>
    <property type="match status" value="1"/>
</dbReference>
<feature type="compositionally biased region" description="Polar residues" evidence="20">
    <location>
        <begin position="118"/>
        <end position="127"/>
    </location>
</feature>
<evidence type="ECO:0000256" key="1">
    <source>
        <dbReference type="ARBA" id="ARBA00000900"/>
    </source>
</evidence>
<keyword evidence="11" id="KW-0833">Ubl conjugation pathway</keyword>
<protein>
    <recommendedName>
        <fullName evidence="6">Postreplication repair E3 ubiquitin-protein ligase RAD18</fullName>
        <ecNumber evidence="5">2.3.2.27</ecNumber>
    </recommendedName>
    <alternativeName>
        <fullName evidence="17">Postreplication repair E3 ubiquitin-protein ligase rad18</fullName>
    </alternativeName>
    <alternativeName>
        <fullName evidence="16 18">RING-type E3 ubiquitin transferase RAD18</fullName>
    </alternativeName>
</protein>
<evidence type="ECO:0000256" key="17">
    <source>
        <dbReference type="ARBA" id="ARBA00074353"/>
    </source>
</evidence>
<keyword evidence="14" id="KW-0234">DNA repair</keyword>
<dbReference type="InterPro" id="IPR017907">
    <property type="entry name" value="Znf_RING_CS"/>
</dbReference>
<keyword evidence="13" id="KW-0238">DNA-binding</keyword>
<proteinExistence type="inferred from homology"/>
<dbReference type="OrthoDB" id="9049620at2759"/>
<dbReference type="EMBL" id="GG745334">
    <property type="protein sequence ID" value="KNE59036.1"/>
    <property type="molecule type" value="Genomic_DNA"/>
</dbReference>
<dbReference type="GO" id="GO:0005634">
    <property type="term" value="C:nucleus"/>
    <property type="evidence" value="ECO:0007669"/>
    <property type="project" value="UniProtKB-SubCell"/>
</dbReference>
<evidence type="ECO:0000256" key="10">
    <source>
        <dbReference type="ARBA" id="ARBA00022771"/>
    </source>
</evidence>
<keyword evidence="15" id="KW-0539">Nucleus</keyword>
<comment type="catalytic activity">
    <reaction evidence="1">
        <text>S-ubiquitinyl-[E2 ubiquitin-conjugating enzyme]-L-cysteine + [acceptor protein]-L-lysine = [E2 ubiquitin-conjugating enzyme]-L-cysteine + N(6)-ubiquitinyl-[acceptor protein]-L-lysine.</text>
        <dbReference type="EC" id="2.3.2.27"/>
    </reaction>
</comment>
<keyword evidence="10 19" id="KW-0863">Zinc-finger</keyword>
<keyword evidence="7" id="KW-0808">Transferase</keyword>
<dbReference type="PROSITE" id="PS00518">
    <property type="entry name" value="ZF_RING_1"/>
    <property type="match status" value="1"/>
</dbReference>
<keyword evidence="24" id="KW-1185">Reference proteome</keyword>
<evidence type="ECO:0000256" key="3">
    <source>
        <dbReference type="ARBA" id="ARBA00004906"/>
    </source>
</evidence>
<feature type="region of interest" description="Disordered" evidence="20">
    <location>
        <begin position="232"/>
        <end position="257"/>
    </location>
</feature>
<dbReference type="EC" id="2.3.2.27" evidence="5"/>
<dbReference type="GO" id="GO:0061630">
    <property type="term" value="F:ubiquitin protein ligase activity"/>
    <property type="evidence" value="ECO:0007669"/>
    <property type="project" value="UniProtKB-EC"/>
</dbReference>
<feature type="region of interest" description="Disordered" evidence="20">
    <location>
        <begin position="375"/>
        <end position="430"/>
    </location>
</feature>
<dbReference type="InterPro" id="IPR013083">
    <property type="entry name" value="Znf_RING/FYVE/PHD"/>
</dbReference>
<evidence type="ECO:0000256" key="8">
    <source>
        <dbReference type="ARBA" id="ARBA00022723"/>
    </source>
</evidence>